<protein>
    <submittedName>
        <fullName evidence="3">Uncharacterized protein LOC107224720</fullName>
    </submittedName>
</protein>
<dbReference type="RefSeq" id="XP_015520378.1">
    <property type="nucleotide sequence ID" value="XM_015664892.2"/>
</dbReference>
<sequence>MRSTRTCVFVAALVSLTVIAESRPGYGDLPPNCGSPISVVPSAPQIVTYGDPCFCKESLPYSIQVPQVPSNPLEKLRTYGYSITEQPRQSSTRLRVPVKIQTPIVQKPCDNLCGSTYGVTVQHQPRSNPKPLYTFDAAVKTAVTVEKPTCKPCLSVSFQGPVEQNPWLLGKLPIAVETPAQAPPVKMLTGLTATVDRVLVPACECGGCPDCNDVRFRNGLQ</sequence>
<dbReference type="OrthoDB" id="7673258at2759"/>
<dbReference type="GeneID" id="107224720"/>
<evidence type="ECO:0000313" key="3">
    <source>
        <dbReference type="RefSeq" id="XP_015520378.1"/>
    </source>
</evidence>
<keyword evidence="1" id="KW-0732">Signal</keyword>
<feature type="signal peptide" evidence="1">
    <location>
        <begin position="1"/>
        <end position="22"/>
    </location>
</feature>
<evidence type="ECO:0000313" key="2">
    <source>
        <dbReference type="Proteomes" id="UP000829291"/>
    </source>
</evidence>
<proteinExistence type="predicted"/>
<reference evidence="3" key="1">
    <citation type="submission" date="2025-08" db="UniProtKB">
        <authorList>
            <consortium name="RefSeq"/>
        </authorList>
    </citation>
    <scope>IDENTIFICATION</scope>
    <source>
        <tissue evidence="3">Thorax and Abdomen</tissue>
    </source>
</reference>
<evidence type="ECO:0000256" key="1">
    <source>
        <dbReference type="SAM" id="SignalP"/>
    </source>
</evidence>
<dbReference type="KEGG" id="nlo:107224720"/>
<name>A0A6J0C1P8_NEOLC</name>
<accession>A0A6J0C1P8</accession>
<dbReference type="Proteomes" id="UP000829291">
    <property type="component" value="Chromosome 3"/>
</dbReference>
<dbReference type="AlphaFoldDB" id="A0A6J0C1P8"/>
<dbReference type="InParanoid" id="A0A6J0C1P8"/>
<organism evidence="3">
    <name type="scientific">Neodiprion lecontei</name>
    <name type="common">Redheaded pine sawfly</name>
    <dbReference type="NCBI Taxonomy" id="441921"/>
    <lineage>
        <taxon>Eukaryota</taxon>
        <taxon>Metazoa</taxon>
        <taxon>Ecdysozoa</taxon>
        <taxon>Arthropoda</taxon>
        <taxon>Hexapoda</taxon>
        <taxon>Insecta</taxon>
        <taxon>Pterygota</taxon>
        <taxon>Neoptera</taxon>
        <taxon>Endopterygota</taxon>
        <taxon>Hymenoptera</taxon>
        <taxon>Tenthredinoidea</taxon>
        <taxon>Diprionidae</taxon>
        <taxon>Diprioninae</taxon>
        <taxon>Neodiprion</taxon>
    </lineage>
</organism>
<gene>
    <name evidence="3" type="primary">LOC107224720</name>
</gene>
<feature type="chain" id="PRO_5026724274" evidence="1">
    <location>
        <begin position="23"/>
        <end position="221"/>
    </location>
</feature>
<keyword evidence="2" id="KW-1185">Reference proteome</keyword>